<dbReference type="Gene3D" id="1.10.10.10">
    <property type="entry name" value="Winged helix-like DNA-binding domain superfamily/Winged helix DNA-binding domain"/>
    <property type="match status" value="1"/>
</dbReference>
<evidence type="ECO:0000313" key="7">
    <source>
        <dbReference type="EMBL" id="CUH62100.1"/>
    </source>
</evidence>
<evidence type="ECO:0000256" key="4">
    <source>
        <dbReference type="ARBA" id="ARBA00023159"/>
    </source>
</evidence>
<comment type="similarity">
    <text evidence="1">Belongs to the LysR transcriptional regulatory family.</text>
</comment>
<keyword evidence="4" id="KW-0010">Activator</keyword>
<dbReference type="GO" id="GO:0003700">
    <property type="term" value="F:DNA-binding transcription factor activity"/>
    <property type="evidence" value="ECO:0007669"/>
    <property type="project" value="InterPro"/>
</dbReference>
<accession>A0A0P1FIP2</accession>
<dbReference type="PANTHER" id="PTHR30346:SF26">
    <property type="entry name" value="HYDROGEN PEROXIDE-INDUCIBLE GENES ACTIVATOR"/>
    <property type="match status" value="1"/>
</dbReference>
<name>A0A0P1FIP2_9RHOB</name>
<dbReference type="InterPro" id="IPR005119">
    <property type="entry name" value="LysR_subst-bd"/>
</dbReference>
<dbReference type="Pfam" id="PF03466">
    <property type="entry name" value="LysR_substrate"/>
    <property type="match status" value="1"/>
</dbReference>
<evidence type="ECO:0000259" key="6">
    <source>
        <dbReference type="PROSITE" id="PS50931"/>
    </source>
</evidence>
<dbReference type="FunFam" id="1.10.10.10:FF:000001">
    <property type="entry name" value="LysR family transcriptional regulator"/>
    <property type="match status" value="1"/>
</dbReference>
<dbReference type="EMBL" id="CYRX01000033">
    <property type="protein sequence ID" value="CUH62100.1"/>
    <property type="molecule type" value="Genomic_DNA"/>
</dbReference>
<dbReference type="InterPro" id="IPR000847">
    <property type="entry name" value="LysR_HTH_N"/>
</dbReference>
<keyword evidence="2" id="KW-0805">Transcription regulation</keyword>
<keyword evidence="5" id="KW-0804">Transcription</keyword>
<dbReference type="Pfam" id="PF00126">
    <property type="entry name" value="HTH_1"/>
    <property type="match status" value="1"/>
</dbReference>
<keyword evidence="3" id="KW-0238">DNA-binding</keyword>
<dbReference type="PROSITE" id="PS50931">
    <property type="entry name" value="HTH_LYSR"/>
    <property type="match status" value="1"/>
</dbReference>
<dbReference type="PRINTS" id="PR00039">
    <property type="entry name" value="HTHLYSR"/>
</dbReference>
<dbReference type="Gene3D" id="3.40.190.10">
    <property type="entry name" value="Periplasmic binding protein-like II"/>
    <property type="match status" value="2"/>
</dbReference>
<dbReference type="GO" id="GO:0003677">
    <property type="term" value="F:DNA binding"/>
    <property type="evidence" value="ECO:0007669"/>
    <property type="project" value="UniProtKB-KW"/>
</dbReference>
<evidence type="ECO:0000256" key="1">
    <source>
        <dbReference type="ARBA" id="ARBA00009437"/>
    </source>
</evidence>
<organism evidence="7 8">
    <name type="scientific">Thalassobacter stenotrophicus</name>
    <dbReference type="NCBI Taxonomy" id="266809"/>
    <lineage>
        <taxon>Bacteria</taxon>
        <taxon>Pseudomonadati</taxon>
        <taxon>Pseudomonadota</taxon>
        <taxon>Alphaproteobacteria</taxon>
        <taxon>Rhodobacterales</taxon>
        <taxon>Roseobacteraceae</taxon>
        <taxon>Thalassobacter</taxon>
    </lineage>
</organism>
<dbReference type="InterPro" id="IPR036388">
    <property type="entry name" value="WH-like_DNA-bd_sf"/>
</dbReference>
<dbReference type="AlphaFoldDB" id="A0A0P1FIP2"/>
<proteinExistence type="inferred from homology"/>
<dbReference type="GO" id="GO:0032993">
    <property type="term" value="C:protein-DNA complex"/>
    <property type="evidence" value="ECO:0007669"/>
    <property type="project" value="TreeGrafter"/>
</dbReference>
<evidence type="ECO:0000256" key="3">
    <source>
        <dbReference type="ARBA" id="ARBA00023125"/>
    </source>
</evidence>
<dbReference type="SUPFAM" id="SSF53850">
    <property type="entry name" value="Periplasmic binding protein-like II"/>
    <property type="match status" value="1"/>
</dbReference>
<evidence type="ECO:0000256" key="2">
    <source>
        <dbReference type="ARBA" id="ARBA00023015"/>
    </source>
</evidence>
<dbReference type="eggNOG" id="COG0583">
    <property type="taxonomic scope" value="Bacteria"/>
</dbReference>
<evidence type="ECO:0000313" key="8">
    <source>
        <dbReference type="Proteomes" id="UP000051298"/>
    </source>
</evidence>
<reference evidence="7 8" key="1">
    <citation type="submission" date="2015-09" db="EMBL/GenBank/DDBJ databases">
        <authorList>
            <consortium name="Swine Surveillance"/>
        </authorList>
    </citation>
    <scope>NUCLEOTIDE SEQUENCE [LARGE SCALE GENOMIC DNA]</scope>
    <source>
        <strain evidence="7 8">CECT 5294</strain>
    </source>
</reference>
<dbReference type="CDD" id="cd08411">
    <property type="entry name" value="PBP2_OxyR"/>
    <property type="match status" value="1"/>
</dbReference>
<dbReference type="RefSeq" id="WP_058124621.1">
    <property type="nucleotide sequence ID" value="NZ_CYRX01000033.1"/>
</dbReference>
<dbReference type="InterPro" id="IPR036390">
    <property type="entry name" value="WH_DNA-bd_sf"/>
</dbReference>
<feature type="domain" description="HTH lysR-type" evidence="6">
    <location>
        <begin position="2"/>
        <end position="59"/>
    </location>
</feature>
<sequence length="308" mass="33542">MPTLQQFRYLVAVSEALHFRKAADQVHVTQPTLSAQLRELEGKLGVQLVERSRSRVILTPVGAEIARRAKGILRDVEEITSLARQGSNPLEGTVRVGLVQSLGSYFLPLVIPALHATYPNLKFYVREGTAADLQARLDQGTLDILLFPLPAEGPDLRIAPLFEEPLLLVVAHDHSLASKAEVKRADLRGETVMPLESGHRLHGQVAEIAASAGAEISLDYAGTSLDTLRQMVATGLGVSLLPALYVRSEVEREALVTALPLDDPQPSRKIGMVWRVTAARDEAYEAIATLIRETLAKAAPEVRILPPE</sequence>
<dbReference type="PANTHER" id="PTHR30346">
    <property type="entry name" value="TRANSCRIPTIONAL DUAL REGULATOR HCAR-RELATED"/>
    <property type="match status" value="1"/>
</dbReference>
<dbReference type="Proteomes" id="UP000051298">
    <property type="component" value="Unassembled WGS sequence"/>
</dbReference>
<protein>
    <submittedName>
        <fullName evidence="7">Morphology and auto-aggregation control protein</fullName>
    </submittedName>
</protein>
<evidence type="ECO:0000256" key="5">
    <source>
        <dbReference type="ARBA" id="ARBA00023163"/>
    </source>
</evidence>
<dbReference type="SUPFAM" id="SSF46785">
    <property type="entry name" value="Winged helix' DNA-binding domain"/>
    <property type="match status" value="1"/>
</dbReference>
<gene>
    <name evidence="7" type="primary">oxyR_3</name>
    <name evidence="7" type="ORF">THS5294_03414</name>
</gene>
<dbReference type="STRING" id="266809.PM03_02435"/>